<dbReference type="Proteomes" id="UP001219957">
    <property type="component" value="Chromosome"/>
</dbReference>
<organism evidence="1 2">
    <name type="scientific">Exiguobacterium profundum</name>
    <dbReference type="NCBI Taxonomy" id="307643"/>
    <lineage>
        <taxon>Bacteria</taxon>
        <taxon>Bacillati</taxon>
        <taxon>Bacillota</taxon>
        <taxon>Bacilli</taxon>
        <taxon>Bacillales</taxon>
        <taxon>Bacillales Family XII. Incertae Sedis</taxon>
        <taxon>Exiguobacterium</taxon>
    </lineage>
</organism>
<dbReference type="RefSeq" id="WP_269318113.1">
    <property type="nucleotide sequence ID" value="NZ_CP109617.1"/>
</dbReference>
<proteinExistence type="predicted"/>
<accession>A0ABY8AXE1</accession>
<keyword evidence="2" id="KW-1185">Reference proteome</keyword>
<reference evidence="1 2" key="1">
    <citation type="submission" date="2022-10" db="EMBL/GenBank/DDBJ databases">
        <title>Complete genome sequence of Exiguobacterium profundum TSS-3 isolated from an extremely saline-alkaline spring located in Ixtapa, Chiapas-Mexico.</title>
        <authorList>
            <person name="Rincon-Rosales R."/>
            <person name="Rogel M.A."/>
            <person name="Rincon-Molina C.I."/>
            <person name="Guerrero G."/>
            <person name="Manzano-Gomez L.A."/>
            <person name="Lopez-Lopez A."/>
            <person name="Rincon Molina F.A."/>
            <person name="Martinez-Romero E."/>
        </authorList>
    </citation>
    <scope>NUCLEOTIDE SEQUENCE [LARGE SCALE GENOMIC DNA]</scope>
    <source>
        <strain evidence="1 2">TSS-3</strain>
    </source>
</reference>
<name>A0ABY8AXE1_9BACL</name>
<gene>
    <name evidence="1" type="ORF">OE059_09820</name>
</gene>
<sequence>MTDWEMTFQQLLDGQVDEVNVPREDFLSVRTILIEKGWLFQVVGEAKHGGVTIYRRNPVTANSSLEETKE</sequence>
<dbReference type="EMBL" id="CP109617">
    <property type="protein sequence ID" value="WED54351.1"/>
    <property type="molecule type" value="Genomic_DNA"/>
</dbReference>
<protein>
    <submittedName>
        <fullName evidence="1">Uncharacterized protein</fullName>
    </submittedName>
</protein>
<evidence type="ECO:0000313" key="2">
    <source>
        <dbReference type="Proteomes" id="UP001219957"/>
    </source>
</evidence>
<evidence type="ECO:0000313" key="1">
    <source>
        <dbReference type="EMBL" id="WED54351.1"/>
    </source>
</evidence>